<protein>
    <submittedName>
        <fullName evidence="2">Uncharacterized protein</fullName>
    </submittedName>
</protein>
<sequence length="194" mass="21619">MRASPLPALLGLLAALSPSTLAAPADSVSPAPSAQLATRESALSMGGIRDLRCYNKMEGCKYKDVHEDKLTENAQQLCESLKKVYAEPGWQGIGAHHTNKYWYAYHVKVVWVPHCTLPEGQEYQSIYKPEIGATCYDTIWYTWKNCKNNHGRGGSIRIGCLEYHLNIINGAEVGMEYCHNLPFDNSTTHPDYLA</sequence>
<name>A0AAD9SJP1_PHOAM</name>
<keyword evidence="3" id="KW-1185">Reference proteome</keyword>
<accession>A0AAD9SJP1</accession>
<reference evidence="2" key="1">
    <citation type="submission" date="2023-06" db="EMBL/GenBank/DDBJ databases">
        <authorList>
            <person name="Noh H."/>
        </authorList>
    </citation>
    <scope>NUCLEOTIDE SEQUENCE</scope>
    <source>
        <strain evidence="2">DUCC20226</strain>
    </source>
</reference>
<feature type="signal peptide" evidence="1">
    <location>
        <begin position="1"/>
        <end position="22"/>
    </location>
</feature>
<feature type="chain" id="PRO_5042122281" evidence="1">
    <location>
        <begin position="23"/>
        <end position="194"/>
    </location>
</feature>
<evidence type="ECO:0000256" key="1">
    <source>
        <dbReference type="SAM" id="SignalP"/>
    </source>
</evidence>
<comment type="caution">
    <text evidence="2">The sequence shown here is derived from an EMBL/GenBank/DDBJ whole genome shotgun (WGS) entry which is preliminary data.</text>
</comment>
<evidence type="ECO:0000313" key="2">
    <source>
        <dbReference type="EMBL" id="KAK2609629.1"/>
    </source>
</evidence>
<dbReference type="EMBL" id="JAUJFL010000002">
    <property type="protein sequence ID" value="KAK2609629.1"/>
    <property type="molecule type" value="Genomic_DNA"/>
</dbReference>
<dbReference type="AlphaFoldDB" id="A0AAD9SJP1"/>
<proteinExistence type="predicted"/>
<organism evidence="2 3">
    <name type="scientific">Phomopsis amygdali</name>
    <name type="common">Fusicoccum amygdali</name>
    <dbReference type="NCBI Taxonomy" id="1214568"/>
    <lineage>
        <taxon>Eukaryota</taxon>
        <taxon>Fungi</taxon>
        <taxon>Dikarya</taxon>
        <taxon>Ascomycota</taxon>
        <taxon>Pezizomycotina</taxon>
        <taxon>Sordariomycetes</taxon>
        <taxon>Sordariomycetidae</taxon>
        <taxon>Diaporthales</taxon>
        <taxon>Diaporthaceae</taxon>
        <taxon>Diaporthe</taxon>
    </lineage>
</organism>
<dbReference type="Proteomes" id="UP001265746">
    <property type="component" value="Unassembled WGS sequence"/>
</dbReference>
<keyword evidence="1" id="KW-0732">Signal</keyword>
<gene>
    <name evidence="2" type="ORF">N8I77_003122</name>
</gene>
<evidence type="ECO:0000313" key="3">
    <source>
        <dbReference type="Proteomes" id="UP001265746"/>
    </source>
</evidence>